<proteinExistence type="predicted"/>
<dbReference type="Proteomes" id="UP000555103">
    <property type="component" value="Unassembled WGS sequence"/>
</dbReference>
<name>A0A840CZL5_9BACT</name>
<dbReference type="AlphaFoldDB" id="A0A840CZL5"/>
<evidence type="ECO:0000313" key="3">
    <source>
        <dbReference type="Proteomes" id="UP000555103"/>
    </source>
</evidence>
<protein>
    <recommendedName>
        <fullName evidence="4">Carbohydrate-binding domain-containing protein</fullName>
    </recommendedName>
</protein>
<gene>
    <name evidence="2" type="ORF">GGR21_003763</name>
</gene>
<dbReference type="EMBL" id="JACIEP010000018">
    <property type="protein sequence ID" value="MBB4037842.1"/>
    <property type="molecule type" value="Genomic_DNA"/>
</dbReference>
<sequence length="655" mass="68199">MNINKLFIGFFSLICLIAFSCSNDDVSDIIDDGDIDDDDEEVVIDDDFKTDTKDTTFVNAVLITFTNDGVSITNPYEDDGVSITESNGNVVVTSTNTTTEFNYVLSGQTKSGSVKIYSDLKFGLGFNGIDITSTDGPALNIQSGKKVTITQVGGTSNRLIDSSTYTPYGDEDMKGAFFSEGQLNFEGSGSLTVYGFYKHAIASDDYVRVKSGTIIVKTAVSDGIHAKDYFRMDGGTVEIKASSDGIDCDEGYIRIDGGNITIKSADDGIVASYEDSDASITPYITIDNATIDITTTGQKAMGIKSDISSVTVNSGTININVKGEASKAFKTGGDMVLTGGDLTLATSGSAFYDTSDQDISSAAGIKCDGNLTINDGTVLKITSSGAGGKGISVDNDFIMEGGTVTVTTTGEQYKYGSDDTAAKAIKADGNVTVNNGNITIKTSGVEAEGLESKKTLTINNGNIIIEAYDDCINASNHIAINGGNIYCYSTTNDGIDSNGTLTVTGGVVIASGTTSPEEGFDCDNNTFKITGGILIGTGGATSSPTSSVCTQRSLVYSTTGTANELIHIKSSDGTAILTYKVPRTYNTMTLLFSSPDMKANTSYTIYKGGSITGATEFYGFYTGGTYTGGSSANTFTASSSSMVNTVGSSSGGGRP</sequence>
<dbReference type="RefSeq" id="WP_183308688.1">
    <property type="nucleotide sequence ID" value="NZ_JACIEP010000018.1"/>
</dbReference>
<keyword evidence="3" id="KW-1185">Reference proteome</keyword>
<feature type="signal peptide" evidence="1">
    <location>
        <begin position="1"/>
        <end position="20"/>
    </location>
</feature>
<comment type="caution">
    <text evidence="2">The sequence shown here is derived from an EMBL/GenBank/DDBJ whole genome shotgun (WGS) entry which is preliminary data.</text>
</comment>
<organism evidence="2 3">
    <name type="scientific">Dysgonomonas hofstadii</name>
    <dbReference type="NCBI Taxonomy" id="637886"/>
    <lineage>
        <taxon>Bacteria</taxon>
        <taxon>Pseudomonadati</taxon>
        <taxon>Bacteroidota</taxon>
        <taxon>Bacteroidia</taxon>
        <taxon>Bacteroidales</taxon>
        <taxon>Dysgonomonadaceae</taxon>
        <taxon>Dysgonomonas</taxon>
    </lineage>
</organism>
<evidence type="ECO:0008006" key="4">
    <source>
        <dbReference type="Google" id="ProtNLM"/>
    </source>
</evidence>
<dbReference type="Pfam" id="PF14262">
    <property type="entry name" value="Cthe_2159"/>
    <property type="match status" value="3"/>
</dbReference>
<evidence type="ECO:0000313" key="2">
    <source>
        <dbReference type="EMBL" id="MBB4037842.1"/>
    </source>
</evidence>
<keyword evidence="1" id="KW-0732">Signal</keyword>
<dbReference type="InterPro" id="IPR025584">
    <property type="entry name" value="Cthe_2159"/>
</dbReference>
<accession>A0A840CZL5</accession>
<feature type="chain" id="PRO_5032920904" description="Carbohydrate-binding domain-containing protein" evidence="1">
    <location>
        <begin position="21"/>
        <end position="655"/>
    </location>
</feature>
<reference evidence="2 3" key="1">
    <citation type="submission" date="2020-08" db="EMBL/GenBank/DDBJ databases">
        <title>Genomic Encyclopedia of Type Strains, Phase IV (KMG-IV): sequencing the most valuable type-strain genomes for metagenomic binning, comparative biology and taxonomic classification.</title>
        <authorList>
            <person name="Goeker M."/>
        </authorList>
    </citation>
    <scope>NUCLEOTIDE SEQUENCE [LARGE SCALE GENOMIC DNA]</scope>
    <source>
        <strain evidence="2 3">DSM 104969</strain>
    </source>
</reference>
<dbReference type="PROSITE" id="PS51257">
    <property type="entry name" value="PROKAR_LIPOPROTEIN"/>
    <property type="match status" value="1"/>
</dbReference>
<evidence type="ECO:0000256" key="1">
    <source>
        <dbReference type="SAM" id="SignalP"/>
    </source>
</evidence>